<dbReference type="EMBL" id="BPWL01000001">
    <property type="protein sequence ID" value="GJJ06800.1"/>
    <property type="molecule type" value="Genomic_DNA"/>
</dbReference>
<keyword evidence="9" id="KW-1185">Reference proteome</keyword>
<evidence type="ECO:0000256" key="5">
    <source>
        <dbReference type="RuleBase" id="RU363050"/>
    </source>
</evidence>
<dbReference type="GO" id="GO:0000922">
    <property type="term" value="C:spindle pole"/>
    <property type="evidence" value="ECO:0007669"/>
    <property type="project" value="InterPro"/>
</dbReference>
<name>A0AAV5A1C3_9AGAM</name>
<dbReference type="Gene3D" id="1.20.120.1900">
    <property type="entry name" value="Gamma-tubulin complex, C-terminal domain"/>
    <property type="match status" value="2"/>
</dbReference>
<dbReference type="GO" id="GO:0031122">
    <property type="term" value="P:cytoplasmic microtubule organization"/>
    <property type="evidence" value="ECO:0007669"/>
    <property type="project" value="TreeGrafter"/>
</dbReference>
<dbReference type="Pfam" id="PF04130">
    <property type="entry name" value="GCP_C_terminal"/>
    <property type="match status" value="2"/>
</dbReference>
<organism evidence="8 9">
    <name type="scientific">Clathrus columnatus</name>
    <dbReference type="NCBI Taxonomy" id="1419009"/>
    <lineage>
        <taxon>Eukaryota</taxon>
        <taxon>Fungi</taxon>
        <taxon>Dikarya</taxon>
        <taxon>Basidiomycota</taxon>
        <taxon>Agaricomycotina</taxon>
        <taxon>Agaricomycetes</taxon>
        <taxon>Phallomycetidae</taxon>
        <taxon>Phallales</taxon>
        <taxon>Clathraceae</taxon>
        <taxon>Clathrus</taxon>
    </lineage>
</organism>
<dbReference type="GO" id="GO:0007020">
    <property type="term" value="P:microtubule nucleation"/>
    <property type="evidence" value="ECO:0007669"/>
    <property type="project" value="InterPro"/>
</dbReference>
<evidence type="ECO:0000313" key="9">
    <source>
        <dbReference type="Proteomes" id="UP001050691"/>
    </source>
</evidence>
<evidence type="ECO:0000256" key="2">
    <source>
        <dbReference type="ARBA" id="ARBA00022490"/>
    </source>
</evidence>
<dbReference type="GO" id="GO:0005816">
    <property type="term" value="C:spindle pole body"/>
    <property type="evidence" value="ECO:0007669"/>
    <property type="project" value="UniProtKB-ARBA"/>
</dbReference>
<comment type="similarity">
    <text evidence="1 5">Belongs to the TUBGCP family.</text>
</comment>
<dbReference type="GO" id="GO:0000278">
    <property type="term" value="P:mitotic cell cycle"/>
    <property type="evidence" value="ECO:0007669"/>
    <property type="project" value="TreeGrafter"/>
</dbReference>
<gene>
    <name evidence="8" type="ORF">Clacol_000996</name>
</gene>
<feature type="compositionally biased region" description="Polar residues" evidence="6">
    <location>
        <begin position="102"/>
        <end position="112"/>
    </location>
</feature>
<protein>
    <recommendedName>
        <fullName evidence="5">Spindle pole body component</fullName>
    </recommendedName>
</protein>
<dbReference type="AlphaFoldDB" id="A0AAV5A1C3"/>
<keyword evidence="3 5" id="KW-0493">Microtubule</keyword>
<keyword evidence="2 5" id="KW-0963">Cytoplasm</keyword>
<dbReference type="InterPro" id="IPR040457">
    <property type="entry name" value="GCP_C"/>
</dbReference>
<comment type="caution">
    <text evidence="8">The sequence shown here is derived from an EMBL/GenBank/DDBJ whole genome shotgun (WGS) entry which is preliminary data.</text>
</comment>
<dbReference type="InterPro" id="IPR042241">
    <property type="entry name" value="GCP_C_sf"/>
</dbReference>
<accession>A0AAV5A1C3</accession>
<comment type="subcellular location">
    <subcellularLocation>
        <location evidence="5">Cytoplasm</location>
        <location evidence="5">Cytoskeleton</location>
        <location evidence="5">Microtubule organizing center</location>
    </subcellularLocation>
</comment>
<feature type="region of interest" description="Disordered" evidence="6">
    <location>
        <begin position="93"/>
        <end position="116"/>
    </location>
</feature>
<evidence type="ECO:0000259" key="7">
    <source>
        <dbReference type="Pfam" id="PF04130"/>
    </source>
</evidence>
<evidence type="ECO:0000256" key="4">
    <source>
        <dbReference type="ARBA" id="ARBA00023212"/>
    </source>
</evidence>
<dbReference type="GO" id="GO:0043015">
    <property type="term" value="F:gamma-tubulin binding"/>
    <property type="evidence" value="ECO:0007669"/>
    <property type="project" value="InterPro"/>
</dbReference>
<evidence type="ECO:0000256" key="3">
    <source>
        <dbReference type="ARBA" id="ARBA00022701"/>
    </source>
</evidence>
<feature type="domain" description="Gamma tubulin complex component C-terminal" evidence="7">
    <location>
        <begin position="328"/>
        <end position="421"/>
    </location>
</feature>
<dbReference type="GO" id="GO:0000930">
    <property type="term" value="C:gamma-tubulin complex"/>
    <property type="evidence" value="ECO:0007669"/>
    <property type="project" value="TreeGrafter"/>
</dbReference>
<evidence type="ECO:0000313" key="8">
    <source>
        <dbReference type="EMBL" id="GJJ06800.1"/>
    </source>
</evidence>
<dbReference type="GO" id="GO:0005874">
    <property type="term" value="C:microtubule"/>
    <property type="evidence" value="ECO:0007669"/>
    <property type="project" value="UniProtKB-KW"/>
</dbReference>
<evidence type="ECO:0000256" key="6">
    <source>
        <dbReference type="SAM" id="MobiDB-lite"/>
    </source>
</evidence>
<dbReference type="InterPro" id="IPR007259">
    <property type="entry name" value="GCP"/>
</dbReference>
<dbReference type="Proteomes" id="UP001050691">
    <property type="component" value="Unassembled WGS sequence"/>
</dbReference>
<keyword evidence="4 5" id="KW-0206">Cytoskeleton</keyword>
<dbReference type="GO" id="GO:0051011">
    <property type="term" value="F:microtubule minus-end binding"/>
    <property type="evidence" value="ECO:0007669"/>
    <property type="project" value="TreeGrafter"/>
</dbReference>
<dbReference type="GO" id="GO:0051321">
    <property type="term" value="P:meiotic cell cycle"/>
    <property type="evidence" value="ECO:0007669"/>
    <property type="project" value="TreeGrafter"/>
</dbReference>
<sequence length="446" mass="50329">MFLTNDDAYSALHFGENDDLDPTVNDDNPSFLKFFPESLVVSLPAARKSLSILKSAGLDCRERSDVPCTWVWTDEELDKRWFHDQKDQYELGRDVSLGSKRSVPQGSRTEPNPDNPLGQFAIFDLQPGSHSTQNNLIPNTHPAFTDFFTTFPESLPNITPSLAHLAELNRLVNALFHDDSTTESLHGKTTAIGLRLAQGLGFSNKKIWPPKGSDLSFSLRNVIVNSLEEDLGPDENIRDIIIDMEQNLGFGLRDLPLEDGALDFLYLDYKTSPPLDVVVTPQIIAKYQRVFTYLLRLTRVIGGTFDKYLSQIENIRDALHSEHDLNLQSMNIFVLGKSHSRLLDMILRCCLLRGSQRYARDALRDLLDLVLQFGSLIADLQYGAVKDFEAGERLVELNEAFKNGMLNLVTSIRQLQETRDKNRNDDDILSIHFSDSLSLGESPTRD</sequence>
<dbReference type="PANTHER" id="PTHR19302:SF70">
    <property type="entry name" value="GAMMA-TUBULIN COMPLEX COMPONENT 6"/>
    <property type="match status" value="1"/>
</dbReference>
<proteinExistence type="inferred from homology"/>
<dbReference type="GO" id="GO:0051225">
    <property type="term" value="P:spindle assembly"/>
    <property type="evidence" value="ECO:0007669"/>
    <property type="project" value="TreeGrafter"/>
</dbReference>
<feature type="domain" description="Gamma tubulin complex component C-terminal" evidence="7">
    <location>
        <begin position="170"/>
        <end position="301"/>
    </location>
</feature>
<dbReference type="PANTHER" id="PTHR19302">
    <property type="entry name" value="GAMMA TUBULIN COMPLEX PROTEIN"/>
    <property type="match status" value="1"/>
</dbReference>
<reference evidence="8" key="1">
    <citation type="submission" date="2021-10" db="EMBL/GenBank/DDBJ databases">
        <title>De novo Genome Assembly of Clathrus columnatus (Basidiomycota, Fungi) Using Illumina and Nanopore Sequence Data.</title>
        <authorList>
            <person name="Ogiso-Tanaka E."/>
            <person name="Itagaki H."/>
            <person name="Hosoya T."/>
            <person name="Hosaka K."/>
        </authorList>
    </citation>
    <scope>NUCLEOTIDE SEQUENCE</scope>
    <source>
        <strain evidence="8">MO-923</strain>
    </source>
</reference>
<evidence type="ECO:0000256" key="1">
    <source>
        <dbReference type="ARBA" id="ARBA00010337"/>
    </source>
</evidence>